<dbReference type="GO" id="GO:0005737">
    <property type="term" value="C:cytoplasm"/>
    <property type="evidence" value="ECO:0007669"/>
    <property type="project" value="UniProtKB-SubCell"/>
</dbReference>
<reference evidence="15" key="1">
    <citation type="submission" date="2014-05" db="EMBL/GenBank/DDBJ databases">
        <title>The transcriptome of the halophilic microalga Tetraselmis sp. GSL018 isolated from the Great Salt Lake, Utah.</title>
        <authorList>
            <person name="Jinkerson R.E."/>
            <person name="D'Adamo S."/>
            <person name="Posewitz M.C."/>
        </authorList>
    </citation>
    <scope>NUCLEOTIDE SEQUENCE</scope>
    <source>
        <strain evidence="15">GSL018</strain>
    </source>
</reference>
<dbReference type="GO" id="GO:0008173">
    <property type="term" value="F:RNA methyltransferase activity"/>
    <property type="evidence" value="ECO:0007669"/>
    <property type="project" value="InterPro"/>
</dbReference>
<dbReference type="PROSITE" id="PS51918">
    <property type="entry name" value="RADICAL_SAM"/>
    <property type="match status" value="1"/>
</dbReference>
<keyword evidence="12" id="KW-0411">Iron-sulfur</keyword>
<feature type="compositionally biased region" description="Gly residues" evidence="13">
    <location>
        <begin position="479"/>
        <end position="488"/>
    </location>
</feature>
<dbReference type="Pfam" id="PF21016">
    <property type="entry name" value="RlmN_N"/>
    <property type="match status" value="1"/>
</dbReference>
<keyword evidence="11" id="KW-0408">Iron</keyword>
<dbReference type="GO" id="GO:0051539">
    <property type="term" value="F:4 iron, 4 sulfur cluster binding"/>
    <property type="evidence" value="ECO:0007669"/>
    <property type="project" value="UniProtKB-KW"/>
</dbReference>
<evidence type="ECO:0000256" key="1">
    <source>
        <dbReference type="ARBA" id="ARBA00001966"/>
    </source>
</evidence>
<keyword evidence="8" id="KW-0949">S-adenosyl-L-methionine</keyword>
<organism evidence="15">
    <name type="scientific">Tetraselmis sp. GSL018</name>
    <dbReference type="NCBI Taxonomy" id="582737"/>
    <lineage>
        <taxon>Eukaryota</taxon>
        <taxon>Viridiplantae</taxon>
        <taxon>Chlorophyta</taxon>
        <taxon>core chlorophytes</taxon>
        <taxon>Chlorodendrophyceae</taxon>
        <taxon>Chlorodendrales</taxon>
        <taxon>Chlorodendraceae</taxon>
        <taxon>Tetraselmis</taxon>
    </lineage>
</organism>
<keyword evidence="6 15" id="KW-0489">Methyltransferase</keyword>
<evidence type="ECO:0000256" key="12">
    <source>
        <dbReference type="ARBA" id="ARBA00023014"/>
    </source>
</evidence>
<evidence type="ECO:0000259" key="14">
    <source>
        <dbReference type="PROSITE" id="PS51918"/>
    </source>
</evidence>
<protein>
    <submittedName>
        <fullName evidence="15">23S rRNA (Adenine2503-C2)-methyltransferase</fullName>
    </submittedName>
</protein>
<evidence type="ECO:0000256" key="3">
    <source>
        <dbReference type="ARBA" id="ARBA00022485"/>
    </source>
</evidence>
<dbReference type="InterPro" id="IPR048641">
    <property type="entry name" value="RlmN_N"/>
</dbReference>
<dbReference type="InterPro" id="IPR040072">
    <property type="entry name" value="Methyltransferase_A"/>
</dbReference>
<dbReference type="InterPro" id="IPR013785">
    <property type="entry name" value="Aldolase_TIM"/>
</dbReference>
<dbReference type="Gene3D" id="1.10.150.530">
    <property type="match status" value="1"/>
</dbReference>
<sequence length="496" mass="54182">MATHLVSGSFQVSSKPARQPTCEFPHALLHNSSSHISVSINLKRRQRNFRDYASKYGTIFRKSSTWTSQAVLGEPGSLEISRNNSSLEVHDKNGLLMLKGLTFEGLEEWCVSKGEKPSRALQLWRWMYYDNMWMRCFEDAAGSSSSSFGRAFRDKVEPLATVDGGLELADVHEASDGTRKLVFRVSEGPAAGGKVEAVLIPILRSSGRKERITLCVSSQLGCAMNCQFCLTGRMGLGGNLLTAQIVEQLVEARRYLASVGDKTPITNVVFMGMGEPLHNLDAVLAATSIFCHPMGLHMSHNKISVSTVGLVPEMERFCRESSAQLAVSLHATTDEVRDWIVPVNRRYPIHELMASLRSLFPSQDGAGSTRRHVLIEYLMLRGINDTEDDARRLLELLEGIEAKINLLIFNPHVGTMFAASTDEQIARFRSILIQGGRVCTVRDSRGDDQMAACGQLGDPVQRGGPLPPILAPPARFREGFGGGAGAPGEGASPGPT</sequence>
<evidence type="ECO:0000256" key="5">
    <source>
        <dbReference type="ARBA" id="ARBA00022552"/>
    </source>
</evidence>
<dbReference type="InterPro" id="IPR007197">
    <property type="entry name" value="rSAM"/>
</dbReference>
<evidence type="ECO:0000256" key="10">
    <source>
        <dbReference type="ARBA" id="ARBA00022723"/>
    </source>
</evidence>
<evidence type="ECO:0000256" key="2">
    <source>
        <dbReference type="ARBA" id="ARBA00004496"/>
    </source>
</evidence>
<dbReference type="PANTHER" id="PTHR30544:SF9">
    <property type="entry name" value="RADICAL SAM SUPERFAMILY PROTEIN"/>
    <property type="match status" value="1"/>
</dbReference>
<dbReference type="GO" id="GO:0070475">
    <property type="term" value="P:rRNA base methylation"/>
    <property type="evidence" value="ECO:0007669"/>
    <property type="project" value="InterPro"/>
</dbReference>
<dbReference type="CDD" id="cd01335">
    <property type="entry name" value="Radical_SAM"/>
    <property type="match status" value="1"/>
</dbReference>
<evidence type="ECO:0000256" key="7">
    <source>
        <dbReference type="ARBA" id="ARBA00022679"/>
    </source>
</evidence>
<dbReference type="GO" id="GO:0030488">
    <property type="term" value="P:tRNA methylation"/>
    <property type="evidence" value="ECO:0007669"/>
    <property type="project" value="InterPro"/>
</dbReference>
<keyword evidence="7 15" id="KW-0808">Transferase</keyword>
<feature type="domain" description="Radical SAM core" evidence="14">
    <location>
        <begin position="208"/>
        <end position="448"/>
    </location>
</feature>
<dbReference type="SFLD" id="SFLDG01062">
    <property type="entry name" value="methyltransferase_(Class_A)"/>
    <property type="match status" value="1"/>
</dbReference>
<comment type="subcellular location">
    <subcellularLocation>
        <location evidence="2">Cytoplasm</location>
    </subcellularLocation>
</comment>
<dbReference type="Pfam" id="PF04055">
    <property type="entry name" value="Radical_SAM"/>
    <property type="match status" value="1"/>
</dbReference>
<dbReference type="InterPro" id="IPR058240">
    <property type="entry name" value="rSAM_sf"/>
</dbReference>
<gene>
    <name evidence="15" type="primary">RLMN</name>
    <name evidence="15" type="ORF">TSPGSL018_18810</name>
</gene>
<feature type="region of interest" description="Disordered" evidence="13">
    <location>
        <begin position="457"/>
        <end position="496"/>
    </location>
</feature>
<evidence type="ECO:0000256" key="13">
    <source>
        <dbReference type="SAM" id="MobiDB-lite"/>
    </source>
</evidence>
<name>A0A061QU93_9CHLO</name>
<dbReference type="SFLD" id="SFLDF00275">
    <property type="entry name" value="adenosine_C2_methyltransferase"/>
    <property type="match status" value="1"/>
</dbReference>
<dbReference type="PANTHER" id="PTHR30544">
    <property type="entry name" value="23S RRNA METHYLTRANSFERASE"/>
    <property type="match status" value="1"/>
</dbReference>
<evidence type="ECO:0000256" key="9">
    <source>
        <dbReference type="ARBA" id="ARBA00022694"/>
    </source>
</evidence>
<dbReference type="NCBIfam" id="TIGR00048">
    <property type="entry name" value="rRNA_mod_RlmN"/>
    <property type="match status" value="1"/>
</dbReference>
<dbReference type="FunFam" id="3.20.20.70:FF:000161">
    <property type="entry name" value="Dual-specificity RNA methyltransferase RlmN"/>
    <property type="match status" value="1"/>
</dbReference>
<proteinExistence type="predicted"/>
<keyword evidence="4" id="KW-0963">Cytoplasm</keyword>
<dbReference type="EMBL" id="GBEZ01022635">
    <property type="protein sequence ID" value="JAC64212.1"/>
    <property type="molecule type" value="Transcribed_RNA"/>
</dbReference>
<dbReference type="Gene3D" id="3.20.20.70">
    <property type="entry name" value="Aldolase class I"/>
    <property type="match status" value="1"/>
</dbReference>
<accession>A0A061QU93</accession>
<evidence type="ECO:0000256" key="4">
    <source>
        <dbReference type="ARBA" id="ARBA00022490"/>
    </source>
</evidence>
<keyword evidence="10" id="KW-0479">Metal-binding</keyword>
<evidence type="ECO:0000256" key="11">
    <source>
        <dbReference type="ARBA" id="ARBA00023004"/>
    </source>
</evidence>
<evidence type="ECO:0000256" key="6">
    <source>
        <dbReference type="ARBA" id="ARBA00022603"/>
    </source>
</evidence>
<dbReference type="SFLD" id="SFLDS00029">
    <property type="entry name" value="Radical_SAM"/>
    <property type="match status" value="1"/>
</dbReference>
<dbReference type="InterPro" id="IPR004383">
    <property type="entry name" value="rRNA_lsu_MTrfase_RlmN/Cfr"/>
</dbReference>
<dbReference type="SUPFAM" id="SSF102114">
    <property type="entry name" value="Radical SAM enzymes"/>
    <property type="match status" value="1"/>
</dbReference>
<keyword evidence="3" id="KW-0004">4Fe-4S</keyword>
<keyword evidence="5" id="KW-0698">rRNA processing</keyword>
<evidence type="ECO:0000256" key="8">
    <source>
        <dbReference type="ARBA" id="ARBA00022691"/>
    </source>
</evidence>
<dbReference type="InterPro" id="IPR027492">
    <property type="entry name" value="RNA_MTrfase_RlmN"/>
</dbReference>
<dbReference type="AlphaFoldDB" id="A0A061QU93"/>
<dbReference type="GO" id="GO:0046872">
    <property type="term" value="F:metal ion binding"/>
    <property type="evidence" value="ECO:0007669"/>
    <property type="project" value="UniProtKB-KW"/>
</dbReference>
<evidence type="ECO:0000313" key="15">
    <source>
        <dbReference type="EMBL" id="JAC64212.1"/>
    </source>
</evidence>
<comment type="cofactor">
    <cofactor evidence="1">
        <name>[4Fe-4S] cluster</name>
        <dbReference type="ChEBI" id="CHEBI:49883"/>
    </cofactor>
</comment>
<keyword evidence="9" id="KW-0819">tRNA processing</keyword>